<keyword evidence="13" id="KW-0521">NADP</keyword>
<keyword evidence="17" id="KW-0511">Multifunctional enzyme</keyword>
<dbReference type="Pfam" id="PF04768">
    <property type="entry name" value="NAT"/>
    <property type="match status" value="1"/>
</dbReference>
<dbReference type="SUPFAM" id="SSF53633">
    <property type="entry name" value="Carbamate kinase-like"/>
    <property type="match status" value="1"/>
</dbReference>
<evidence type="ECO:0000256" key="9">
    <source>
        <dbReference type="ARBA" id="ARBA00022679"/>
    </source>
</evidence>
<keyword evidence="26" id="KW-1185">Reference proteome</keyword>
<keyword evidence="10" id="KW-0547">Nucleotide-binding</keyword>
<evidence type="ECO:0000256" key="10">
    <source>
        <dbReference type="ARBA" id="ARBA00022741"/>
    </source>
</evidence>
<dbReference type="GO" id="GO:0006526">
    <property type="term" value="P:L-arginine biosynthetic process"/>
    <property type="evidence" value="ECO:0007669"/>
    <property type="project" value="UniProtKB-KW"/>
</dbReference>
<dbReference type="CDD" id="cd04263">
    <property type="entry name" value="DUF619-NAGK-FABP"/>
    <property type="match status" value="1"/>
</dbReference>
<evidence type="ECO:0000256" key="5">
    <source>
        <dbReference type="ARBA" id="ARBA00007239"/>
    </source>
</evidence>
<dbReference type="GO" id="GO:0005524">
    <property type="term" value="F:ATP binding"/>
    <property type="evidence" value="ECO:0007669"/>
    <property type="project" value="UniProtKB-KW"/>
</dbReference>
<dbReference type="InterPro" id="IPR000534">
    <property type="entry name" value="Semialdehyde_DH_NAD-bd"/>
</dbReference>
<dbReference type="NCBIfam" id="TIGR01850">
    <property type="entry name" value="argC"/>
    <property type="match status" value="1"/>
</dbReference>
<comment type="pathway">
    <text evidence="3">Amino-acid biosynthesis; L-arginine biosynthesis; N(2)-acetyl-L-ornithine from L-glutamate: step 3/4.</text>
</comment>
<evidence type="ECO:0000259" key="23">
    <source>
        <dbReference type="PROSITE" id="PS50892"/>
    </source>
</evidence>
<dbReference type="FunFam" id="3.40.1160.10:FF:000046">
    <property type="entry name" value="N-acetylglutamate kinase / N-acetylglutamate synthase"/>
    <property type="match status" value="1"/>
</dbReference>
<evidence type="ECO:0000256" key="16">
    <source>
        <dbReference type="ARBA" id="ARBA00023128"/>
    </source>
</evidence>
<keyword evidence="14" id="KW-0809">Transit peptide</keyword>
<comment type="catalytic activity">
    <reaction evidence="18">
        <text>N-acetyl-L-glutamate + ATP = N-acetyl-L-glutamyl 5-phosphate + ADP</text>
        <dbReference type="Rhea" id="RHEA:14629"/>
        <dbReference type="ChEBI" id="CHEBI:30616"/>
        <dbReference type="ChEBI" id="CHEBI:44337"/>
        <dbReference type="ChEBI" id="CHEBI:57936"/>
        <dbReference type="ChEBI" id="CHEBI:456216"/>
        <dbReference type="EC" id="2.7.2.8"/>
    </reaction>
</comment>
<dbReference type="PROSITE" id="PS51731">
    <property type="entry name" value="GNAT_NAGS"/>
    <property type="match status" value="1"/>
</dbReference>
<dbReference type="PRINTS" id="PR00219">
    <property type="entry name" value="SYNAPTOBREVN"/>
</dbReference>
<dbReference type="OrthoDB" id="438291at2759"/>
<dbReference type="InterPro" id="IPR058924">
    <property type="entry name" value="AGPR_dimerisation_dom"/>
</dbReference>
<comment type="pathway">
    <text evidence="2">Amino-acid biosynthesis; L-arginine biosynthesis; N(2)-acetyl-L-ornithine from L-glutamate: step 2/4.</text>
</comment>
<evidence type="ECO:0000256" key="7">
    <source>
        <dbReference type="ARBA" id="ARBA00022571"/>
    </source>
</evidence>
<protein>
    <recommendedName>
        <fullName evidence="6">acetylglutamate kinase</fullName>
        <ecNumber evidence="6">2.7.2.8</ecNumber>
    </recommendedName>
</protein>
<dbReference type="Gene3D" id="1.20.5.110">
    <property type="match status" value="1"/>
</dbReference>
<dbReference type="GO" id="GO:0003942">
    <property type="term" value="F:N-acetyl-gamma-glutamyl-phosphate reductase activity"/>
    <property type="evidence" value="ECO:0007669"/>
    <property type="project" value="InterPro"/>
</dbReference>
<keyword evidence="7" id="KW-0055">Arginine biosynthesis</keyword>
<dbReference type="AlphaFoldDB" id="A0A9W9CLN2"/>
<evidence type="ECO:0000256" key="2">
    <source>
        <dbReference type="ARBA" id="ARBA00004828"/>
    </source>
</evidence>
<dbReference type="SUPFAM" id="SSF55347">
    <property type="entry name" value="Glyceraldehyde-3-phosphate dehydrogenase-like, C-terminal domain"/>
    <property type="match status" value="1"/>
</dbReference>
<evidence type="ECO:0000256" key="18">
    <source>
        <dbReference type="ARBA" id="ARBA00048141"/>
    </source>
</evidence>
<dbReference type="Gene3D" id="3.40.630.30">
    <property type="match status" value="1"/>
</dbReference>
<feature type="region of interest" description="Disordered" evidence="21">
    <location>
        <begin position="644"/>
        <end position="668"/>
    </location>
</feature>
<dbReference type="Gene3D" id="3.40.50.720">
    <property type="entry name" value="NAD(P)-binding Rossmann-like Domain"/>
    <property type="match status" value="1"/>
</dbReference>
<comment type="subcellular location">
    <subcellularLocation>
        <location evidence="1">Mitochondrion</location>
    </subcellularLocation>
</comment>
<dbReference type="FunFam" id="3.30.360.10:FF:000019">
    <property type="entry name" value="Bifunctional acetylglutamate kinase/N-acetyl-gamma-glutamyl-phosphate reductase"/>
    <property type="match status" value="1"/>
</dbReference>
<feature type="transmembrane region" description="Helical" evidence="22">
    <location>
        <begin position="50"/>
        <end position="69"/>
    </location>
</feature>
<dbReference type="InterPro" id="IPR023013">
    <property type="entry name" value="AGPR_AS"/>
</dbReference>
<gene>
    <name evidence="25" type="ORF">N0V83_005993</name>
</gene>
<dbReference type="InterPro" id="IPR036291">
    <property type="entry name" value="NAD(P)-bd_dom_sf"/>
</dbReference>
<comment type="similarity">
    <text evidence="4">In the N-terminal section; belongs to the acetylglutamate kinase family.</text>
</comment>
<keyword evidence="11" id="KW-0418">Kinase</keyword>
<dbReference type="InterPro" id="IPR000706">
    <property type="entry name" value="AGPR_type-1"/>
</dbReference>
<evidence type="ECO:0000256" key="21">
    <source>
        <dbReference type="SAM" id="MobiDB-lite"/>
    </source>
</evidence>
<feature type="domain" description="V-SNARE coiled-coil homology" evidence="23">
    <location>
        <begin position="1"/>
        <end position="46"/>
    </location>
</feature>
<evidence type="ECO:0000313" key="26">
    <source>
        <dbReference type="Proteomes" id="UP001140560"/>
    </source>
</evidence>
<sequence>MRDNINKVSERGARLDSLQDKTDNLAVSAQGFRRGANRVRKQMWWKDMKMRMCLIVGIIILLIVIIVPADSSLTPEFVATPIYILDACHPPEQLSKCSGSETVTMQGVVRAGARVATRSSRQILAASGAPRSLPRALVASSTPSRLYTSSSDGKKSSIYAAFLNLLASASSRREVDQYLGQFRSVSPHQFAVVKVGGAILTDHLVELCFALQQLHAIGLYPIIVHGAGPQMNQLLLDSGVEPDFIDGIRVTDKKTLGIARKLFLEANMDLVMTLKRDWGVPARPITAGALQADYLDKDKWKYVGNITNINPRPIMDALENKELPILCSMAETEDGQILNVNADVVAAALARQFEPLKVIYLSEKGGLFNAETGKLISHINLEGEYDSYMKQPWVRYGTKLKIVEAKKLLDGLPKTTSVAITHPQNLGKELFTHTGGGTLIRNGGSVKEVSKFEDLDVKAMSEALARDRGGAEATDAVSKYVGNLKNRTFEAFYDDSMGVVAIVYPPAAEGEFAQLSVFSSTKDASLTNVNDLVFERIKQKYPKLYWVVENQDPNNVKWHLERTDGFLRRENDIFCWRGAAESSEIFTLLESYQKQGRSMLKDSLDAQFRRAADFVSSLKQGQQVRGYTTMANSRAMGQAARPTLRQSKAASTSARGFATTAARSVETTNPNPPYGIKFKSKDWPSKIALIGARGYTGQALIELLNKHPNMDLRHVSSRELAGKKLEGYTKRNITYENLSPEDVKKMAEKGEVDCWVMALPNGVCKPFVDAINETGKSDSLIVDLSADYRFDDSWTYGLPETIDRRKIANATRIANPGCYATAAQLGIAPLLDFIGGQPTVFGVSGYSGAGTKPSPKNDVKNLENNLIPYSLVDHIHEKEISRQLGTEVAFIPHVAVWFQGIHHTISIPLNRTMTSRDIRNLYQDRYAGEKLVKIVGESPLVKNISGKHGVEIGGFAVHSSGKRVVVNATIDNLLKGAATQCLQNMNLALGYGEYDGIPY</sequence>
<dbReference type="Pfam" id="PF00696">
    <property type="entry name" value="AA_kinase"/>
    <property type="match status" value="1"/>
</dbReference>
<dbReference type="CDD" id="cd04252">
    <property type="entry name" value="AAK_NAGK-fArgBP"/>
    <property type="match status" value="1"/>
</dbReference>
<dbReference type="InterPro" id="IPR001388">
    <property type="entry name" value="Synaptobrevin-like"/>
</dbReference>
<dbReference type="Pfam" id="PF22698">
    <property type="entry name" value="Semialdhyde_dhC_1"/>
    <property type="match status" value="1"/>
</dbReference>
<dbReference type="Pfam" id="PF00957">
    <property type="entry name" value="Synaptobrevin"/>
    <property type="match status" value="1"/>
</dbReference>
<dbReference type="HAMAP" id="MF_00150">
    <property type="entry name" value="ArgC_type1"/>
    <property type="match status" value="1"/>
</dbReference>
<evidence type="ECO:0000256" key="11">
    <source>
        <dbReference type="ARBA" id="ARBA00022777"/>
    </source>
</evidence>
<dbReference type="SUPFAM" id="SSF51735">
    <property type="entry name" value="NAD(P)-binding Rossmann-fold domains"/>
    <property type="match status" value="1"/>
</dbReference>
<name>A0A9W9CLN2_9PLEO</name>
<dbReference type="CDD" id="cd15874">
    <property type="entry name" value="R-SNARE_Snc1"/>
    <property type="match status" value="1"/>
</dbReference>
<feature type="domain" description="N-acetyltransferase" evidence="24">
    <location>
        <begin position="444"/>
        <end position="600"/>
    </location>
</feature>
<evidence type="ECO:0000256" key="19">
    <source>
        <dbReference type="PROSITE-ProRule" id="PRU00290"/>
    </source>
</evidence>
<feature type="compositionally biased region" description="Polar residues" evidence="21">
    <location>
        <begin position="644"/>
        <end position="654"/>
    </location>
</feature>
<keyword evidence="8" id="KW-0028">Amino-acid biosynthesis</keyword>
<dbReference type="PROSITE" id="PS50892">
    <property type="entry name" value="V_SNARE"/>
    <property type="match status" value="1"/>
</dbReference>
<dbReference type="InterPro" id="IPR001048">
    <property type="entry name" value="Asp/Glu/Uridylate_kinase"/>
</dbReference>
<dbReference type="GO" id="GO:0005759">
    <property type="term" value="C:mitochondrial matrix"/>
    <property type="evidence" value="ECO:0007669"/>
    <property type="project" value="TreeGrafter"/>
</dbReference>
<keyword evidence="16" id="KW-0496">Mitochondrion</keyword>
<keyword evidence="22" id="KW-0812">Transmembrane</keyword>
<evidence type="ECO:0000256" key="8">
    <source>
        <dbReference type="ARBA" id="ARBA00022605"/>
    </source>
</evidence>
<dbReference type="NCBIfam" id="TIGR00761">
    <property type="entry name" value="argB"/>
    <property type="match status" value="1"/>
</dbReference>
<keyword evidence="22" id="KW-1133">Transmembrane helix</keyword>
<dbReference type="Gene3D" id="3.40.1160.10">
    <property type="entry name" value="Acetylglutamate kinase-like"/>
    <property type="match status" value="1"/>
</dbReference>
<keyword evidence="15" id="KW-0560">Oxidoreductase</keyword>
<dbReference type="GO" id="GO:0070401">
    <property type="term" value="F:NADP+ binding"/>
    <property type="evidence" value="ECO:0007669"/>
    <property type="project" value="InterPro"/>
</dbReference>
<dbReference type="Pfam" id="PF01118">
    <property type="entry name" value="Semialdhyde_dh"/>
    <property type="match status" value="1"/>
</dbReference>
<evidence type="ECO:0000256" key="14">
    <source>
        <dbReference type="ARBA" id="ARBA00022946"/>
    </source>
</evidence>
<dbReference type="PROSITE" id="PS01224">
    <property type="entry name" value="ARGC"/>
    <property type="match status" value="1"/>
</dbReference>
<keyword evidence="19" id="KW-0175">Coiled coil</keyword>
<dbReference type="EMBL" id="JAPEUY010000010">
    <property type="protein sequence ID" value="KAJ4368911.1"/>
    <property type="molecule type" value="Genomic_DNA"/>
</dbReference>
<dbReference type="PROSITE" id="PS00417">
    <property type="entry name" value="SYNAPTOBREVIN"/>
    <property type="match status" value="1"/>
</dbReference>
<evidence type="ECO:0000256" key="15">
    <source>
        <dbReference type="ARBA" id="ARBA00023002"/>
    </source>
</evidence>
<dbReference type="PANTHER" id="PTHR23342">
    <property type="entry name" value="N-ACETYLGLUTAMATE SYNTHASE"/>
    <property type="match status" value="1"/>
</dbReference>
<proteinExistence type="inferred from homology"/>
<dbReference type="FunFam" id="3.40.630.30:FF:000029">
    <property type="entry name" value="Bifunctional acetylglutamate kinase/N-acetyl-gamma-glutamyl-phosphate reductase"/>
    <property type="match status" value="1"/>
</dbReference>
<reference evidence="25" key="1">
    <citation type="submission" date="2022-10" db="EMBL/GenBank/DDBJ databases">
        <title>Tapping the CABI collections for fungal endophytes: first genome assemblies for Collariella, Neodidymelliopsis, Ascochyta clinopodiicola, Didymella pomorum, Didymosphaeria variabile, Neocosmospora piperis and Neocucurbitaria cava.</title>
        <authorList>
            <person name="Hill R."/>
        </authorList>
    </citation>
    <scope>NUCLEOTIDE SEQUENCE</scope>
    <source>
        <strain evidence="25">IMI 356814</strain>
    </source>
</reference>
<dbReference type="InterPro" id="IPR042855">
    <property type="entry name" value="V_SNARE_CC"/>
</dbReference>
<dbReference type="EC" id="2.7.2.8" evidence="6"/>
<dbReference type="GO" id="GO:0016020">
    <property type="term" value="C:membrane"/>
    <property type="evidence" value="ECO:0007669"/>
    <property type="project" value="InterPro"/>
</dbReference>
<evidence type="ECO:0000256" key="4">
    <source>
        <dbReference type="ARBA" id="ARBA00006830"/>
    </source>
</evidence>
<dbReference type="InterPro" id="IPR041734">
    <property type="entry name" value="NAGK-fArgBP"/>
</dbReference>
<dbReference type="GO" id="GO:0051287">
    <property type="term" value="F:NAD binding"/>
    <property type="evidence" value="ECO:0007669"/>
    <property type="project" value="InterPro"/>
</dbReference>
<organism evidence="25 26">
    <name type="scientific">Neocucurbitaria cava</name>
    <dbReference type="NCBI Taxonomy" id="798079"/>
    <lineage>
        <taxon>Eukaryota</taxon>
        <taxon>Fungi</taxon>
        <taxon>Dikarya</taxon>
        <taxon>Ascomycota</taxon>
        <taxon>Pezizomycotina</taxon>
        <taxon>Dothideomycetes</taxon>
        <taxon>Pleosporomycetidae</taxon>
        <taxon>Pleosporales</taxon>
        <taxon>Pleosporineae</taxon>
        <taxon>Cucurbitariaceae</taxon>
        <taxon>Neocucurbitaria</taxon>
    </lineage>
</organism>
<evidence type="ECO:0000256" key="1">
    <source>
        <dbReference type="ARBA" id="ARBA00004173"/>
    </source>
</evidence>
<dbReference type="Gene3D" id="3.30.360.10">
    <property type="entry name" value="Dihydrodipicolinate Reductase, domain 2"/>
    <property type="match status" value="1"/>
</dbReference>
<dbReference type="GO" id="GO:0003991">
    <property type="term" value="F:acetylglutamate kinase activity"/>
    <property type="evidence" value="ECO:0007669"/>
    <property type="project" value="UniProtKB-EC"/>
</dbReference>
<evidence type="ECO:0000256" key="20">
    <source>
        <dbReference type="PROSITE-ProRule" id="PRU10010"/>
    </source>
</evidence>
<keyword evidence="22" id="KW-0472">Membrane</keyword>
<keyword evidence="12" id="KW-0067">ATP-binding</keyword>
<evidence type="ECO:0000259" key="24">
    <source>
        <dbReference type="PROSITE" id="PS51731"/>
    </source>
</evidence>
<dbReference type="CDD" id="cd24149">
    <property type="entry name" value="AGPR_N_ARG5_6_like"/>
    <property type="match status" value="1"/>
</dbReference>
<dbReference type="SUPFAM" id="SSF58038">
    <property type="entry name" value="SNARE fusion complex"/>
    <property type="match status" value="1"/>
</dbReference>
<dbReference type="GO" id="GO:0016192">
    <property type="term" value="P:vesicle-mediated transport"/>
    <property type="evidence" value="ECO:0007669"/>
    <property type="project" value="InterPro"/>
</dbReference>
<feature type="active site" evidence="20">
    <location>
        <position position="818"/>
    </location>
</feature>
<evidence type="ECO:0000256" key="17">
    <source>
        <dbReference type="ARBA" id="ARBA00023268"/>
    </source>
</evidence>
<keyword evidence="9" id="KW-0808">Transferase</keyword>
<comment type="similarity">
    <text evidence="5">In the C-terminal section; belongs to the NAGSA dehydrogenase family.</text>
</comment>
<dbReference type="PANTHER" id="PTHR23342:SF0">
    <property type="entry name" value="N-ACETYLGLUTAMATE SYNTHASE, MITOCHONDRIAL"/>
    <property type="match status" value="1"/>
</dbReference>
<comment type="caution">
    <text evidence="25">The sequence shown here is derived from an EMBL/GenBank/DDBJ whole genome shotgun (WGS) entry which is preliminary data.</text>
</comment>
<evidence type="ECO:0000256" key="13">
    <source>
        <dbReference type="ARBA" id="ARBA00022857"/>
    </source>
</evidence>
<dbReference type="SMART" id="SM00859">
    <property type="entry name" value="Semialdhyde_dh"/>
    <property type="match status" value="1"/>
</dbReference>
<dbReference type="InterPro" id="IPR006855">
    <property type="entry name" value="Vertebrate-like_GNAT_dom"/>
</dbReference>
<accession>A0A9W9CLN2</accession>
<dbReference type="CDD" id="cd23936">
    <property type="entry name" value="AGPR_C_ARG5_6_like"/>
    <property type="match status" value="1"/>
</dbReference>
<evidence type="ECO:0000256" key="12">
    <source>
        <dbReference type="ARBA" id="ARBA00022840"/>
    </source>
</evidence>
<dbReference type="InterPro" id="IPR004662">
    <property type="entry name" value="AcgluKinase_fam"/>
</dbReference>
<evidence type="ECO:0000256" key="3">
    <source>
        <dbReference type="ARBA" id="ARBA00004862"/>
    </source>
</evidence>
<dbReference type="InterPro" id="IPR036393">
    <property type="entry name" value="AceGlu_kinase-like_sf"/>
</dbReference>
<dbReference type="Proteomes" id="UP001140560">
    <property type="component" value="Unassembled WGS sequence"/>
</dbReference>
<evidence type="ECO:0000256" key="6">
    <source>
        <dbReference type="ARBA" id="ARBA00013065"/>
    </source>
</evidence>
<evidence type="ECO:0000313" key="25">
    <source>
        <dbReference type="EMBL" id="KAJ4368911.1"/>
    </source>
</evidence>
<evidence type="ECO:0000256" key="22">
    <source>
        <dbReference type="SAM" id="Phobius"/>
    </source>
</evidence>